<name>A0A151GQN2_DRECN</name>
<keyword evidence="4" id="KW-0964">Secreted</keyword>
<keyword evidence="6 17" id="KW-0732">Signal</keyword>
<dbReference type="GO" id="GO:0006281">
    <property type="term" value="P:DNA repair"/>
    <property type="evidence" value="ECO:0007669"/>
    <property type="project" value="UniProtKB-KW"/>
</dbReference>
<evidence type="ECO:0000259" key="18">
    <source>
        <dbReference type="Pfam" id="PF16541"/>
    </source>
</evidence>
<evidence type="ECO:0000256" key="2">
    <source>
        <dbReference type="ARBA" id="ARBA00004613"/>
    </source>
</evidence>
<evidence type="ECO:0000256" key="12">
    <source>
        <dbReference type="ARBA" id="ARBA00023242"/>
    </source>
</evidence>
<dbReference type="Pfam" id="PF16541">
    <property type="entry name" value="AltA1"/>
    <property type="match status" value="1"/>
</dbReference>
<proteinExistence type="inferred from homology"/>
<dbReference type="InterPro" id="IPR032382">
    <property type="entry name" value="AltA1"/>
</dbReference>
<dbReference type="EMBL" id="LAYC01000001">
    <property type="protein sequence ID" value="KYK59434.1"/>
    <property type="molecule type" value="Genomic_DNA"/>
</dbReference>
<dbReference type="PANTHER" id="PTHR12415">
    <property type="entry name" value="TYROSYL-DNA PHOSPHODIESTERASE 1"/>
    <property type="match status" value="1"/>
</dbReference>
<feature type="region of interest" description="Disordered" evidence="16">
    <location>
        <begin position="243"/>
        <end position="276"/>
    </location>
</feature>
<evidence type="ECO:0000256" key="17">
    <source>
        <dbReference type="SAM" id="SignalP"/>
    </source>
</evidence>
<keyword evidence="5" id="KW-0540">Nuclease</keyword>
<dbReference type="FunCoup" id="A0A151GQN2">
    <property type="interactions" value="431"/>
</dbReference>
<dbReference type="InterPro" id="IPR010347">
    <property type="entry name" value="Tdp1"/>
</dbReference>
<feature type="site" description="Interaction with DNA" evidence="15">
    <location>
        <position position="701"/>
    </location>
</feature>
<feature type="compositionally biased region" description="Low complexity" evidence="16">
    <location>
        <begin position="454"/>
        <end position="465"/>
    </location>
</feature>
<dbReference type="Gene3D" id="3.30.870.10">
    <property type="entry name" value="Endonuclease Chain A"/>
    <property type="match status" value="2"/>
</dbReference>
<feature type="region of interest" description="Disordered" evidence="16">
    <location>
        <begin position="643"/>
        <end position="671"/>
    </location>
</feature>
<keyword evidence="7" id="KW-0227">DNA damage</keyword>
<dbReference type="CDD" id="cd09123">
    <property type="entry name" value="PLDc_Tdp1_2"/>
    <property type="match status" value="1"/>
</dbReference>
<keyword evidence="10" id="KW-1015">Disulfide bond</keyword>
<accession>A0A151GQN2</accession>
<dbReference type="AlphaFoldDB" id="A0A151GQN2"/>
<dbReference type="SUPFAM" id="SSF56024">
    <property type="entry name" value="Phospholipase D/nuclease"/>
    <property type="match status" value="2"/>
</dbReference>
<dbReference type="GO" id="GO:0017005">
    <property type="term" value="F:3'-tyrosyl-DNA phosphodiesterase activity"/>
    <property type="evidence" value="ECO:0007669"/>
    <property type="project" value="TreeGrafter"/>
</dbReference>
<evidence type="ECO:0000313" key="20">
    <source>
        <dbReference type="Proteomes" id="UP000076580"/>
    </source>
</evidence>
<feature type="active site" description="Proton donor/acceptor" evidence="13">
    <location>
        <position position="677"/>
    </location>
</feature>
<feature type="chain" id="PRO_5007580897" evidence="17">
    <location>
        <begin position="26"/>
        <end position="794"/>
    </location>
</feature>
<comment type="caution">
    <text evidence="19">The sequence shown here is derived from an EMBL/GenBank/DDBJ whole genome shotgun (WGS) entry which is preliminary data.</text>
</comment>
<dbReference type="Pfam" id="PF06087">
    <property type="entry name" value="Tyr-DNA_phospho"/>
    <property type="match status" value="1"/>
</dbReference>
<dbReference type="InParanoid" id="A0A151GQN2"/>
<dbReference type="GO" id="GO:0003697">
    <property type="term" value="F:single-stranded DNA binding"/>
    <property type="evidence" value="ECO:0007669"/>
    <property type="project" value="TreeGrafter"/>
</dbReference>
<feature type="signal peptide" evidence="17">
    <location>
        <begin position="1"/>
        <end position="25"/>
    </location>
</feature>
<evidence type="ECO:0000256" key="9">
    <source>
        <dbReference type="ARBA" id="ARBA00022839"/>
    </source>
</evidence>
<feature type="compositionally biased region" description="Basic and acidic residues" evidence="16">
    <location>
        <begin position="643"/>
        <end position="660"/>
    </location>
</feature>
<evidence type="ECO:0000256" key="13">
    <source>
        <dbReference type="PIRSR" id="PIRSR610347-1"/>
    </source>
</evidence>
<gene>
    <name evidence="19" type="ORF">DCS_00564</name>
</gene>
<reference evidence="19 20" key="1">
    <citation type="journal article" date="2016" name="Sci. Rep.">
        <title>Insights into Adaptations to a Near-Obligate Nematode Endoparasitic Lifestyle from the Finished Genome of Drechmeria coniospora.</title>
        <authorList>
            <person name="Zhang L."/>
            <person name="Zhou Z."/>
            <person name="Guo Q."/>
            <person name="Fokkens L."/>
            <person name="Miskei M."/>
            <person name="Pocsi I."/>
            <person name="Zhang W."/>
            <person name="Chen M."/>
            <person name="Wang L."/>
            <person name="Sun Y."/>
            <person name="Donzelli B.G."/>
            <person name="Gibson D.M."/>
            <person name="Nelson D.R."/>
            <person name="Luo J.G."/>
            <person name="Rep M."/>
            <person name="Liu H."/>
            <person name="Yang S."/>
            <person name="Wang J."/>
            <person name="Krasnoff S.B."/>
            <person name="Xu Y."/>
            <person name="Molnar I."/>
            <person name="Lin M."/>
        </authorList>
    </citation>
    <scope>NUCLEOTIDE SEQUENCE [LARGE SCALE GENOMIC DNA]</scope>
    <source>
        <strain evidence="19 20">ARSEF 6962</strain>
    </source>
</reference>
<dbReference type="STRING" id="98403.A0A151GQN2"/>
<feature type="binding site" evidence="14">
    <location>
        <position position="411"/>
    </location>
    <ligand>
        <name>substrate</name>
    </ligand>
</feature>
<dbReference type="RefSeq" id="XP_040658786.1">
    <property type="nucleotide sequence ID" value="XM_040797903.1"/>
</dbReference>
<evidence type="ECO:0000256" key="11">
    <source>
        <dbReference type="ARBA" id="ARBA00023204"/>
    </source>
</evidence>
<keyword evidence="12" id="KW-0539">Nucleus</keyword>
<dbReference type="Proteomes" id="UP000076580">
    <property type="component" value="Chromosome 01"/>
</dbReference>
<evidence type="ECO:0000256" key="1">
    <source>
        <dbReference type="ARBA" id="ARBA00004123"/>
    </source>
</evidence>
<comment type="similarity">
    <text evidence="3">Belongs to the tyrosyl-DNA phosphodiesterase family.</text>
</comment>
<evidence type="ECO:0000256" key="16">
    <source>
        <dbReference type="SAM" id="MobiDB-lite"/>
    </source>
</evidence>
<feature type="region of interest" description="Disordered" evidence="16">
    <location>
        <begin position="200"/>
        <end position="223"/>
    </location>
</feature>
<feature type="compositionally biased region" description="Polar residues" evidence="16">
    <location>
        <begin position="200"/>
        <end position="211"/>
    </location>
</feature>
<evidence type="ECO:0000256" key="10">
    <source>
        <dbReference type="ARBA" id="ARBA00023157"/>
    </source>
</evidence>
<feature type="active site" description="Nucleophile" evidence="13">
    <location>
        <position position="409"/>
    </location>
</feature>
<dbReference type="GO" id="GO:0003690">
    <property type="term" value="F:double-stranded DNA binding"/>
    <property type="evidence" value="ECO:0007669"/>
    <property type="project" value="TreeGrafter"/>
</dbReference>
<dbReference type="GO" id="GO:0004527">
    <property type="term" value="F:exonuclease activity"/>
    <property type="evidence" value="ECO:0007669"/>
    <property type="project" value="UniProtKB-KW"/>
</dbReference>
<evidence type="ECO:0000256" key="5">
    <source>
        <dbReference type="ARBA" id="ARBA00022722"/>
    </source>
</evidence>
<comment type="subcellular location">
    <subcellularLocation>
        <location evidence="1">Nucleus</location>
    </subcellularLocation>
    <subcellularLocation>
        <location evidence="2">Secreted</location>
    </subcellularLocation>
</comment>
<organism evidence="19 20">
    <name type="scientific">Drechmeria coniospora</name>
    <name type="common">Nematophagous fungus</name>
    <name type="synonym">Meria coniospora</name>
    <dbReference type="NCBI Taxonomy" id="98403"/>
    <lineage>
        <taxon>Eukaryota</taxon>
        <taxon>Fungi</taxon>
        <taxon>Dikarya</taxon>
        <taxon>Ascomycota</taxon>
        <taxon>Pezizomycotina</taxon>
        <taxon>Sordariomycetes</taxon>
        <taxon>Hypocreomycetidae</taxon>
        <taxon>Hypocreales</taxon>
        <taxon>Ophiocordycipitaceae</taxon>
        <taxon>Drechmeria</taxon>
    </lineage>
</organism>
<keyword evidence="11" id="KW-0234">DNA repair</keyword>
<dbReference type="GO" id="GO:0005576">
    <property type="term" value="C:extracellular region"/>
    <property type="evidence" value="ECO:0007669"/>
    <property type="project" value="UniProtKB-SubCell"/>
</dbReference>
<keyword evidence="9" id="KW-0269">Exonuclease</keyword>
<evidence type="ECO:0000256" key="14">
    <source>
        <dbReference type="PIRSR" id="PIRSR610347-2"/>
    </source>
</evidence>
<evidence type="ECO:0000256" key="15">
    <source>
        <dbReference type="PIRSR" id="PIRSR610347-3"/>
    </source>
</evidence>
<evidence type="ECO:0000256" key="7">
    <source>
        <dbReference type="ARBA" id="ARBA00022763"/>
    </source>
</evidence>
<evidence type="ECO:0000256" key="6">
    <source>
        <dbReference type="ARBA" id="ARBA00022729"/>
    </source>
</evidence>
<sequence length="794" mass="88841">MHLYPAVAMIGHVLIALLLTGSATAEISEPLLELRENAKKCFDSSKWKSWWTIENFEYDASYTSVTTKYHNEFCYVKFSLTHPKVDYKAQCSAQLGEGYFSTSRREFDDFIAGGTDYSCHLPNKRDRASFRFNASSSELRISTRWSCPGTMSKHSFRATGTVKLNCTNNVGRSQDQKTGEALSSQQITCSHDVQVVSTAGQAADSQQSKRQNILKPERNGQRPRLTNRVLSRTVGWQLTMDRPRKRELADEPECDDSLSPRSRLCSPARKQQRREGKAFPSPWQLTWIRDLPEELNRDAVSLKDLLGDPLIRECWNFNYLHDIPFLMEAFDADTRHAVQVHVVHGFWQREDPRRLALSVGSPPLPGQSQPLVPPSRCMMVRVQVHQGASEFSNVHLHVAPMPEMFGTHHSKMMILFRRDDSAQVVIHTANMISKDWTNMTNAVWRSPLLPKLTPPGSSNQGSPSGEHGSGGKFKSDLLGYLRKYDRRTVTCRPLADELARFDFSAIRAALIASAPGRHSADDVSEMALGWAALRRCLRSVPCTKTDGKTKGSSEIVVQVSSIATLGAKDDWLQKTLFESLATCSQKGSTRPRFKVVFPTADEIRRSLDGYASGASIHTKIQSQQQAKQLQYLRPLLHHWANDSEHGMDMGGGKERNDGRSSQESTAADACRKRASPHIKTYIRYNSQGLVDWALLTSANLSKQAWGEAAKGSGEMRIASWEIGVLVWPGLYGEEGVMVGTFSSDRPAESEDGKAVVGVRVPYGIPLQRYGPDEVPWVATMDHGKPDRWGRTWEA</sequence>
<feature type="domain" description="AA1-like" evidence="18">
    <location>
        <begin position="53"/>
        <end position="189"/>
    </location>
</feature>
<keyword evidence="20" id="KW-1185">Reference proteome</keyword>
<evidence type="ECO:0000256" key="4">
    <source>
        <dbReference type="ARBA" id="ARBA00022525"/>
    </source>
</evidence>
<keyword evidence="8" id="KW-0378">Hydrolase</keyword>
<evidence type="ECO:0000256" key="8">
    <source>
        <dbReference type="ARBA" id="ARBA00022801"/>
    </source>
</evidence>
<evidence type="ECO:0000256" key="3">
    <source>
        <dbReference type="ARBA" id="ARBA00010205"/>
    </source>
</evidence>
<dbReference type="PANTHER" id="PTHR12415:SF0">
    <property type="entry name" value="TYROSYL-DNA PHOSPHODIESTERASE 1"/>
    <property type="match status" value="1"/>
</dbReference>
<dbReference type="GeneID" id="63713207"/>
<feature type="binding site" evidence="14">
    <location>
        <position position="679"/>
    </location>
    <ligand>
        <name>substrate</name>
    </ligand>
</feature>
<protein>
    <submittedName>
        <fullName evidence="19">Putative tyrosyl-DNA phosphodiesterase</fullName>
    </submittedName>
</protein>
<dbReference type="GO" id="GO:0005634">
    <property type="term" value="C:nucleus"/>
    <property type="evidence" value="ECO:0007669"/>
    <property type="project" value="UniProtKB-SubCell"/>
</dbReference>
<feature type="region of interest" description="Disordered" evidence="16">
    <location>
        <begin position="447"/>
        <end position="471"/>
    </location>
</feature>
<evidence type="ECO:0000313" key="19">
    <source>
        <dbReference type="EMBL" id="KYK59434.1"/>
    </source>
</evidence>